<dbReference type="PROSITE" id="PS51186">
    <property type="entry name" value="GNAT"/>
    <property type="match status" value="1"/>
</dbReference>
<sequence>MTTTIRTLDPAEVETAVDWAAREGWNPGLADASAFLAQDRTAFRGLFRDGALAAVISSTAYEGGFAFVGFYICRPDLRGRGLGLALWRETFAGLNGTVGLDGVLAQQDNYARSGFVLAHRNIRYGGTAPAGAQNLRVQDPRVVDIAPAHRDGVAAIDAACFGFARPDFLKAWLAPPFGRACAFIAEGTVMGYGVIRRCREGHKIGPLFADDAKVAAALFGTLVATAQGGPVFLDVPEPNAAARALTEGAGLAPVFETARMYRGPAPDLPLARIFGITSFELG</sequence>
<evidence type="ECO:0000313" key="2">
    <source>
        <dbReference type="EMBL" id="MFG1373696.1"/>
    </source>
</evidence>
<dbReference type="InterPro" id="IPR041496">
    <property type="entry name" value="YitH/HolE_GNAT"/>
</dbReference>
<evidence type="ECO:0000259" key="1">
    <source>
        <dbReference type="PROSITE" id="PS51186"/>
    </source>
</evidence>
<dbReference type="SUPFAM" id="SSF55729">
    <property type="entry name" value="Acyl-CoA N-acyltransferases (Nat)"/>
    <property type="match status" value="1"/>
</dbReference>
<name>A0ABW7A0Z6_9HYPH</name>
<proteinExistence type="predicted"/>
<dbReference type="RefSeq" id="WP_393993407.1">
    <property type="nucleotide sequence ID" value="NZ_JBAFVH010000008.1"/>
</dbReference>
<dbReference type="PANTHER" id="PTHR47237">
    <property type="entry name" value="SLL0310 PROTEIN"/>
    <property type="match status" value="1"/>
</dbReference>
<evidence type="ECO:0000313" key="3">
    <source>
        <dbReference type="Proteomes" id="UP001604002"/>
    </source>
</evidence>
<accession>A0ABW7A0Z6</accession>
<feature type="domain" description="N-acetyltransferase" evidence="1">
    <location>
        <begin position="3"/>
        <end position="136"/>
    </location>
</feature>
<protein>
    <submittedName>
        <fullName evidence="2">GNAT family N-acetyltransferase</fullName>
    </submittedName>
</protein>
<keyword evidence="3" id="KW-1185">Reference proteome</keyword>
<dbReference type="Gene3D" id="3.40.630.90">
    <property type="match status" value="1"/>
</dbReference>
<dbReference type="Proteomes" id="UP001604002">
    <property type="component" value="Unassembled WGS sequence"/>
</dbReference>
<organism evidence="2 3">
    <name type="scientific">Xanthobacter oligotrophicus</name>
    <dbReference type="NCBI Taxonomy" id="2607286"/>
    <lineage>
        <taxon>Bacteria</taxon>
        <taxon>Pseudomonadati</taxon>
        <taxon>Pseudomonadota</taxon>
        <taxon>Alphaproteobacteria</taxon>
        <taxon>Hyphomicrobiales</taxon>
        <taxon>Xanthobacteraceae</taxon>
        <taxon>Xanthobacter</taxon>
    </lineage>
</organism>
<dbReference type="EMBL" id="JBAFVH010000008">
    <property type="protein sequence ID" value="MFG1373696.1"/>
    <property type="molecule type" value="Genomic_DNA"/>
</dbReference>
<dbReference type="InterPro" id="IPR000182">
    <property type="entry name" value="GNAT_dom"/>
</dbReference>
<dbReference type="Gene3D" id="3.40.630.30">
    <property type="match status" value="1"/>
</dbReference>
<gene>
    <name evidence="2" type="ORF">V5F32_16090</name>
</gene>
<dbReference type="InterPro" id="IPR016181">
    <property type="entry name" value="Acyl_CoA_acyltransferase"/>
</dbReference>
<dbReference type="InterPro" id="IPR052729">
    <property type="entry name" value="Acyl/Acetyltrans_Enzymes"/>
</dbReference>
<comment type="caution">
    <text evidence="2">The sequence shown here is derived from an EMBL/GenBank/DDBJ whole genome shotgun (WGS) entry which is preliminary data.</text>
</comment>
<reference evidence="2 3" key="1">
    <citation type="submission" date="2024-02" db="EMBL/GenBank/DDBJ databases">
        <title>Expansion and revision of Xanthobacter and proposal of Roseixanthobacter gen. nov.</title>
        <authorList>
            <person name="Soltysiak M.P.M."/>
            <person name="Jalihal A."/>
            <person name="Ory A."/>
            <person name="Chrisophersen C."/>
            <person name="Lee A.D."/>
            <person name="Boulton J."/>
            <person name="Springer M."/>
        </authorList>
    </citation>
    <scope>NUCLEOTIDE SEQUENCE [LARGE SCALE GENOMIC DNA]</scope>
    <source>
        <strain evidence="2 3">23A</strain>
    </source>
</reference>
<dbReference type="Pfam" id="PF18014">
    <property type="entry name" value="Acetyltransf_18"/>
    <property type="match status" value="1"/>
</dbReference>
<dbReference type="PANTHER" id="PTHR47237:SF1">
    <property type="entry name" value="SLL0310 PROTEIN"/>
    <property type="match status" value="1"/>
</dbReference>